<proteinExistence type="predicted"/>
<keyword evidence="2" id="KW-1185">Reference proteome</keyword>
<dbReference type="AlphaFoldDB" id="A0AAV7PSQ7"/>
<name>A0AAV7PSQ7_PLEWA</name>
<protein>
    <submittedName>
        <fullName evidence="1">Uncharacterized protein</fullName>
    </submittedName>
</protein>
<dbReference type="Proteomes" id="UP001066276">
    <property type="component" value="Chromosome 7"/>
</dbReference>
<comment type="caution">
    <text evidence="1">The sequence shown here is derived from an EMBL/GenBank/DDBJ whole genome shotgun (WGS) entry which is preliminary data.</text>
</comment>
<sequence length="56" mass="5471">FKALASFAVDPCGFGSSCPAVSIVACFSGISLVIAVSVQSSCCGISLVIAVSVQSS</sequence>
<evidence type="ECO:0000313" key="2">
    <source>
        <dbReference type="Proteomes" id="UP001066276"/>
    </source>
</evidence>
<accession>A0AAV7PSQ7</accession>
<organism evidence="1 2">
    <name type="scientific">Pleurodeles waltl</name>
    <name type="common">Iberian ribbed newt</name>
    <dbReference type="NCBI Taxonomy" id="8319"/>
    <lineage>
        <taxon>Eukaryota</taxon>
        <taxon>Metazoa</taxon>
        <taxon>Chordata</taxon>
        <taxon>Craniata</taxon>
        <taxon>Vertebrata</taxon>
        <taxon>Euteleostomi</taxon>
        <taxon>Amphibia</taxon>
        <taxon>Batrachia</taxon>
        <taxon>Caudata</taxon>
        <taxon>Salamandroidea</taxon>
        <taxon>Salamandridae</taxon>
        <taxon>Pleurodelinae</taxon>
        <taxon>Pleurodeles</taxon>
    </lineage>
</organism>
<gene>
    <name evidence="1" type="ORF">NDU88_009233</name>
</gene>
<evidence type="ECO:0000313" key="1">
    <source>
        <dbReference type="EMBL" id="KAJ1130889.1"/>
    </source>
</evidence>
<reference evidence="1" key="1">
    <citation type="journal article" date="2022" name="bioRxiv">
        <title>Sequencing and chromosome-scale assembly of the giantPleurodeles waltlgenome.</title>
        <authorList>
            <person name="Brown T."/>
            <person name="Elewa A."/>
            <person name="Iarovenko S."/>
            <person name="Subramanian E."/>
            <person name="Araus A.J."/>
            <person name="Petzold A."/>
            <person name="Susuki M."/>
            <person name="Suzuki K.-i.T."/>
            <person name="Hayashi T."/>
            <person name="Toyoda A."/>
            <person name="Oliveira C."/>
            <person name="Osipova E."/>
            <person name="Leigh N.D."/>
            <person name="Simon A."/>
            <person name="Yun M.H."/>
        </authorList>
    </citation>
    <scope>NUCLEOTIDE SEQUENCE</scope>
    <source>
        <strain evidence="1">20211129_DDA</strain>
        <tissue evidence="1">Liver</tissue>
    </source>
</reference>
<dbReference type="EMBL" id="JANPWB010000011">
    <property type="protein sequence ID" value="KAJ1130889.1"/>
    <property type="molecule type" value="Genomic_DNA"/>
</dbReference>
<feature type="non-terminal residue" evidence="1">
    <location>
        <position position="1"/>
    </location>
</feature>
<feature type="non-terminal residue" evidence="1">
    <location>
        <position position="56"/>
    </location>
</feature>